<feature type="compositionally biased region" description="Polar residues" evidence="1">
    <location>
        <begin position="428"/>
        <end position="445"/>
    </location>
</feature>
<accession>A0A077WN94</accession>
<feature type="region of interest" description="Disordered" evidence="1">
    <location>
        <begin position="588"/>
        <end position="686"/>
    </location>
</feature>
<feature type="domain" description="Arrestin-like N-terminal" evidence="2">
    <location>
        <begin position="98"/>
        <end position="139"/>
    </location>
</feature>
<dbReference type="EMBL" id="LK023329">
    <property type="protein sequence ID" value="CDS09081.1"/>
    <property type="molecule type" value="Genomic_DNA"/>
</dbReference>
<dbReference type="SUPFAM" id="SSF81296">
    <property type="entry name" value="E set domains"/>
    <property type="match status" value="1"/>
</dbReference>
<dbReference type="GO" id="GO:0070086">
    <property type="term" value="P:ubiquitin-dependent endocytosis"/>
    <property type="evidence" value="ECO:0007669"/>
    <property type="project" value="TreeGrafter"/>
</dbReference>
<protein>
    <submittedName>
        <fullName evidence="4">Uncharacterized protein</fullName>
    </submittedName>
</protein>
<feature type="compositionally biased region" description="Basic residues" evidence="1">
    <location>
        <begin position="645"/>
        <end position="663"/>
    </location>
</feature>
<evidence type="ECO:0000313" key="4">
    <source>
        <dbReference type="EMBL" id="CDS09081.1"/>
    </source>
</evidence>
<dbReference type="Pfam" id="PF02752">
    <property type="entry name" value="Arrestin_C"/>
    <property type="match status" value="1"/>
</dbReference>
<feature type="compositionally biased region" description="Basic and acidic residues" evidence="1">
    <location>
        <begin position="665"/>
        <end position="677"/>
    </location>
</feature>
<gene>
    <name evidence="4" type="ORF">LRAMOSA10441</name>
</gene>
<feature type="domain" description="Arrestin C-terminal-like" evidence="3">
    <location>
        <begin position="201"/>
        <end position="335"/>
    </location>
</feature>
<feature type="compositionally biased region" description="Polar residues" evidence="1">
    <location>
        <begin position="334"/>
        <end position="348"/>
    </location>
</feature>
<dbReference type="Pfam" id="PF00339">
    <property type="entry name" value="Arrestin_N"/>
    <property type="match status" value="1"/>
</dbReference>
<dbReference type="GO" id="GO:0031625">
    <property type="term" value="F:ubiquitin protein ligase binding"/>
    <property type="evidence" value="ECO:0007669"/>
    <property type="project" value="TreeGrafter"/>
</dbReference>
<evidence type="ECO:0000259" key="2">
    <source>
        <dbReference type="Pfam" id="PF00339"/>
    </source>
</evidence>
<dbReference type="GO" id="GO:0005829">
    <property type="term" value="C:cytosol"/>
    <property type="evidence" value="ECO:0007669"/>
    <property type="project" value="TreeGrafter"/>
</dbReference>
<dbReference type="PANTHER" id="PTHR11188:SF17">
    <property type="entry name" value="FI21816P1"/>
    <property type="match status" value="1"/>
</dbReference>
<feature type="region of interest" description="Disordered" evidence="1">
    <location>
        <begin position="334"/>
        <end position="363"/>
    </location>
</feature>
<dbReference type="InterPro" id="IPR014752">
    <property type="entry name" value="Arrestin-like_C"/>
</dbReference>
<proteinExistence type="predicted"/>
<dbReference type="InterPro" id="IPR014756">
    <property type="entry name" value="Ig_E-set"/>
</dbReference>
<feature type="compositionally biased region" description="Pro residues" evidence="1">
    <location>
        <begin position="621"/>
        <end position="635"/>
    </location>
</feature>
<organism evidence="4">
    <name type="scientific">Lichtheimia ramosa</name>
    <dbReference type="NCBI Taxonomy" id="688394"/>
    <lineage>
        <taxon>Eukaryota</taxon>
        <taxon>Fungi</taxon>
        <taxon>Fungi incertae sedis</taxon>
        <taxon>Mucoromycota</taxon>
        <taxon>Mucoromycotina</taxon>
        <taxon>Mucoromycetes</taxon>
        <taxon>Mucorales</taxon>
        <taxon>Lichtheimiaceae</taxon>
        <taxon>Lichtheimia</taxon>
    </lineage>
</organism>
<dbReference type="Gene3D" id="2.60.40.640">
    <property type="match status" value="1"/>
</dbReference>
<dbReference type="GO" id="GO:0005886">
    <property type="term" value="C:plasma membrane"/>
    <property type="evidence" value="ECO:0007669"/>
    <property type="project" value="TreeGrafter"/>
</dbReference>
<feature type="region of interest" description="Disordered" evidence="1">
    <location>
        <begin position="422"/>
        <end position="447"/>
    </location>
</feature>
<dbReference type="OrthoDB" id="2333384at2759"/>
<evidence type="ECO:0000259" key="3">
    <source>
        <dbReference type="Pfam" id="PF02752"/>
    </source>
</evidence>
<sequence>MKDIGIKHVEIVPAESVLDFMGRLQSSPDDTTSTGLYPDIDDDTSDGVTLKGEALFALSRPLKIRSMVVKLKGISSTSFQSNILESPILPKLKQALFGKMTLPAGEHVIPFLLEIPNIYPPSLKTKRASIAYKIELSMAVGLQKKYVTAEHPIQIRRHQLCSSKSETHSLLMENRLYQNTIPARFHYEIDAPQAISLEHAAIPVSIRYLCFATQKSVRRIRTQLKQIEMYSSDCKSVNRKLHSMSDHVVFPSSRNHKRYIKRTIPALFHSVESAMERSTWIRPLKIQHNMHRINVTPSLESPLITVCHELEITFQFEHQFEDIKAKIPIILASTPQQDKQQSSTTHGISNKLEWEEENDYDNPQGYAEEQQQQQLRQGVMKDRPLQIPQFRNVLASSSSAVKHSLDEDRLGINNSRIADCHRVVRKSPSANDLTHPTSSSRQNGRQYGDHEHEYDQEVYQSHDNHQLQLSKHRHKHNERRKHSLQPINVDLANHPNKVSMKQSRHKTRVHEQVETLGEDHMTLHTRPPSMVFSNAPGLPAATELRPQEATPISLLEESFISDDDHLKRGDKSPDLATIASSTLLSSPRTIVFTPPMPTTADYKPGTLDDEEENKERRKSLPAPPPPPQTPLPPIPSSMDPVVKQKDHHHGKKNIMSRTRHQQRQRFNDDHRKTKLYIEDSDEEVVV</sequence>
<dbReference type="InterPro" id="IPR011021">
    <property type="entry name" value="Arrestin-like_N"/>
</dbReference>
<dbReference type="PANTHER" id="PTHR11188">
    <property type="entry name" value="ARRESTIN DOMAIN CONTAINING PROTEIN"/>
    <property type="match status" value="1"/>
</dbReference>
<reference evidence="4" key="1">
    <citation type="journal article" date="2014" name="Genome Announc.">
        <title>De novo whole-genome sequence and genome annotation of Lichtheimia ramosa.</title>
        <authorList>
            <person name="Linde J."/>
            <person name="Schwartze V."/>
            <person name="Binder U."/>
            <person name="Lass-Florl C."/>
            <person name="Voigt K."/>
            <person name="Horn F."/>
        </authorList>
    </citation>
    <scope>NUCLEOTIDE SEQUENCE</scope>
    <source>
        <strain evidence="4">JMRC FSU:6197</strain>
    </source>
</reference>
<dbReference type="InterPro" id="IPR011022">
    <property type="entry name" value="Arrestin_C-like"/>
</dbReference>
<dbReference type="InterPro" id="IPR050357">
    <property type="entry name" value="Arrestin_domain-protein"/>
</dbReference>
<dbReference type="GO" id="GO:0030674">
    <property type="term" value="F:protein-macromolecule adaptor activity"/>
    <property type="evidence" value="ECO:0007669"/>
    <property type="project" value="TreeGrafter"/>
</dbReference>
<name>A0A077WN94_9FUNG</name>
<dbReference type="AlphaFoldDB" id="A0A077WN94"/>
<evidence type="ECO:0000256" key="1">
    <source>
        <dbReference type="SAM" id="MobiDB-lite"/>
    </source>
</evidence>